<sequence length="75" mass="8501">MCIFLPDAHDGLPNLAGMISSRPGFLHEHMPKTMIRVNKFRVPKFKLSFESIIVTILKKLGLELSFGDQADFSHM</sequence>
<dbReference type="Gene3D" id="3.30.497.10">
    <property type="entry name" value="Antithrombin, subunit I, domain 2"/>
    <property type="match status" value="1"/>
</dbReference>
<evidence type="ECO:0000259" key="2">
    <source>
        <dbReference type="Pfam" id="PF00079"/>
    </source>
</evidence>
<dbReference type="Proteomes" id="UP001231189">
    <property type="component" value="Unassembled WGS sequence"/>
</dbReference>
<organism evidence="3 4">
    <name type="scientific">Lolium multiflorum</name>
    <name type="common">Italian ryegrass</name>
    <name type="synonym">Lolium perenne subsp. multiflorum</name>
    <dbReference type="NCBI Taxonomy" id="4521"/>
    <lineage>
        <taxon>Eukaryota</taxon>
        <taxon>Viridiplantae</taxon>
        <taxon>Streptophyta</taxon>
        <taxon>Embryophyta</taxon>
        <taxon>Tracheophyta</taxon>
        <taxon>Spermatophyta</taxon>
        <taxon>Magnoliopsida</taxon>
        <taxon>Liliopsida</taxon>
        <taxon>Poales</taxon>
        <taxon>Poaceae</taxon>
        <taxon>BOP clade</taxon>
        <taxon>Pooideae</taxon>
        <taxon>Poodae</taxon>
        <taxon>Poeae</taxon>
        <taxon>Poeae Chloroplast Group 2 (Poeae type)</taxon>
        <taxon>Loliodinae</taxon>
        <taxon>Loliinae</taxon>
        <taxon>Lolium</taxon>
    </lineage>
</organism>
<dbReference type="InterPro" id="IPR042185">
    <property type="entry name" value="Serpin_sf_2"/>
</dbReference>
<dbReference type="SUPFAM" id="SSF56574">
    <property type="entry name" value="Serpins"/>
    <property type="match status" value="1"/>
</dbReference>
<dbReference type="GO" id="GO:0004867">
    <property type="term" value="F:serine-type endopeptidase inhibitor activity"/>
    <property type="evidence" value="ECO:0007669"/>
    <property type="project" value="InterPro"/>
</dbReference>
<dbReference type="InterPro" id="IPR000215">
    <property type="entry name" value="Serpin_fam"/>
</dbReference>
<evidence type="ECO:0000256" key="1">
    <source>
        <dbReference type="ARBA" id="ARBA00009500"/>
    </source>
</evidence>
<dbReference type="EMBL" id="JAUUTY010000003">
    <property type="protein sequence ID" value="KAK1661119.1"/>
    <property type="molecule type" value="Genomic_DNA"/>
</dbReference>
<dbReference type="InterPro" id="IPR042178">
    <property type="entry name" value="Serpin_sf_1"/>
</dbReference>
<reference evidence="3" key="1">
    <citation type="submission" date="2023-07" db="EMBL/GenBank/DDBJ databases">
        <title>A chromosome-level genome assembly of Lolium multiflorum.</title>
        <authorList>
            <person name="Chen Y."/>
            <person name="Copetti D."/>
            <person name="Kolliker R."/>
            <person name="Studer B."/>
        </authorList>
    </citation>
    <scope>NUCLEOTIDE SEQUENCE</scope>
    <source>
        <strain evidence="3">02402/16</strain>
        <tissue evidence="3">Leaf</tissue>
    </source>
</reference>
<accession>A0AAD8WG71</accession>
<protein>
    <recommendedName>
        <fullName evidence="2">Serpin domain-containing protein</fullName>
    </recommendedName>
</protein>
<gene>
    <name evidence="3" type="ORF">QYE76_049278</name>
</gene>
<dbReference type="GO" id="GO:0005615">
    <property type="term" value="C:extracellular space"/>
    <property type="evidence" value="ECO:0007669"/>
    <property type="project" value="InterPro"/>
</dbReference>
<evidence type="ECO:0000313" key="4">
    <source>
        <dbReference type="Proteomes" id="UP001231189"/>
    </source>
</evidence>
<evidence type="ECO:0000313" key="3">
    <source>
        <dbReference type="EMBL" id="KAK1661119.1"/>
    </source>
</evidence>
<name>A0AAD8WG71_LOLMU</name>
<feature type="domain" description="Serpin" evidence="2">
    <location>
        <begin position="1"/>
        <end position="75"/>
    </location>
</feature>
<comment type="similarity">
    <text evidence="1">Belongs to the serpin family.</text>
</comment>
<proteinExistence type="inferred from homology"/>
<dbReference type="InterPro" id="IPR023796">
    <property type="entry name" value="Serpin_dom"/>
</dbReference>
<dbReference type="InterPro" id="IPR036186">
    <property type="entry name" value="Serpin_sf"/>
</dbReference>
<dbReference type="Gene3D" id="2.30.39.10">
    <property type="entry name" value="Alpha-1-antitrypsin, domain 1"/>
    <property type="match status" value="1"/>
</dbReference>
<dbReference type="PANTHER" id="PTHR11461">
    <property type="entry name" value="SERINE PROTEASE INHIBITOR, SERPIN"/>
    <property type="match status" value="1"/>
</dbReference>
<keyword evidence="4" id="KW-1185">Reference proteome</keyword>
<dbReference type="Pfam" id="PF00079">
    <property type="entry name" value="Serpin"/>
    <property type="match status" value="1"/>
</dbReference>
<comment type="caution">
    <text evidence="3">The sequence shown here is derived from an EMBL/GenBank/DDBJ whole genome shotgun (WGS) entry which is preliminary data.</text>
</comment>
<dbReference type="PANTHER" id="PTHR11461:SF385">
    <property type="entry name" value="SERPIN DOMAIN-CONTAINING PROTEIN"/>
    <property type="match status" value="1"/>
</dbReference>
<dbReference type="AlphaFoldDB" id="A0AAD8WG71"/>